<keyword evidence="2" id="KW-1185">Reference proteome</keyword>
<dbReference type="AlphaFoldDB" id="E9F8Z0"/>
<reference evidence="1 2" key="2">
    <citation type="journal article" date="2014" name="Proc. Natl. Acad. Sci. U.S.A.">
        <title>Trajectory and genomic determinants of fungal-pathogen speciation and host adaptation.</title>
        <authorList>
            <person name="Hu X."/>
            <person name="Xiao G."/>
            <person name="Zheng P."/>
            <person name="Shang Y."/>
            <person name="Su Y."/>
            <person name="Zhang X."/>
            <person name="Liu X."/>
            <person name="Zhan S."/>
            <person name="St Leger R.J."/>
            <person name="Wang C."/>
        </authorList>
    </citation>
    <scope>GENOME REANNOTATION</scope>
    <source>
        <strain evidence="2">ARSEF 23 / ATCC MYA-3075</strain>
    </source>
</reference>
<organism evidence="1 2">
    <name type="scientific">Metarhizium robertsii (strain ARSEF 23 / ATCC MYA-3075)</name>
    <name type="common">Metarhizium anisopliae (strain ARSEF 23)</name>
    <dbReference type="NCBI Taxonomy" id="655844"/>
    <lineage>
        <taxon>Eukaryota</taxon>
        <taxon>Fungi</taxon>
        <taxon>Dikarya</taxon>
        <taxon>Ascomycota</taxon>
        <taxon>Pezizomycotina</taxon>
        <taxon>Sordariomycetes</taxon>
        <taxon>Hypocreomycetidae</taxon>
        <taxon>Hypocreales</taxon>
        <taxon>Clavicipitaceae</taxon>
        <taxon>Metarhizium</taxon>
    </lineage>
</organism>
<dbReference type="HOGENOM" id="CLU_060776_0_0_1"/>
<protein>
    <submittedName>
        <fullName evidence="1">Uncharacterized protein</fullName>
    </submittedName>
</protein>
<reference evidence="1 2" key="1">
    <citation type="journal article" date="2011" name="PLoS Genet.">
        <title>Genome sequencing and comparative transcriptomics of the model entomopathogenic fungi Metarhizium anisopliae and M. acridum.</title>
        <authorList>
            <person name="Gao Q."/>
            <person name="Jin K."/>
            <person name="Ying S.H."/>
            <person name="Zhang Y."/>
            <person name="Xiao G."/>
            <person name="Shang Y."/>
            <person name="Duan Z."/>
            <person name="Hu X."/>
            <person name="Xie X.Q."/>
            <person name="Zhou G."/>
            <person name="Peng G."/>
            <person name="Luo Z."/>
            <person name="Huang W."/>
            <person name="Wang B."/>
            <person name="Fang W."/>
            <person name="Wang S."/>
            <person name="Zhong Y."/>
            <person name="Ma L.J."/>
            <person name="St Leger R.J."/>
            <person name="Zhao G.P."/>
            <person name="Pei Y."/>
            <person name="Feng M.G."/>
            <person name="Xia Y."/>
            <person name="Wang C."/>
        </authorList>
    </citation>
    <scope>NUCLEOTIDE SEQUENCE [LARGE SCALE GENOMIC DNA]</scope>
    <source>
        <strain evidence="2">ARSEF 23 / ATCC MYA-3075</strain>
    </source>
</reference>
<dbReference type="GeneID" id="19263025"/>
<name>E9F8Z0_METRA</name>
<comment type="caution">
    <text evidence="1">The sequence shown here is derived from an EMBL/GenBank/DDBJ whole genome shotgun (WGS) entry which is preliminary data.</text>
</comment>
<evidence type="ECO:0000313" key="2">
    <source>
        <dbReference type="Proteomes" id="UP000002498"/>
    </source>
</evidence>
<dbReference type="EMBL" id="ADNJ02000003">
    <property type="protein sequence ID" value="EFY95758.1"/>
    <property type="molecule type" value="Genomic_DNA"/>
</dbReference>
<dbReference type="RefSeq" id="XP_007824928.1">
    <property type="nucleotide sequence ID" value="XM_007826737.1"/>
</dbReference>
<gene>
    <name evidence="1" type="ORF">MAA_08739</name>
</gene>
<accession>E9F8Z0</accession>
<dbReference type="OrthoDB" id="4926491at2759"/>
<dbReference type="Proteomes" id="UP000002498">
    <property type="component" value="Unassembled WGS sequence"/>
</dbReference>
<sequence>MPLPLKVRLAIRQAWEDPSSPSQKALQALSDTLGRPIACDPDWDVLHAVLSPLYASDAAQLVSDTTGYIQSWARAAHDVLQDDDALADNLLEAMAQRGARTLPLAVQVSPSDPQTRWDSQRAGFELLVPREPRHHPTTAAVPAFRAQITSALHAKTAPDAADGDEWADLAVPAAAAAVPVSPGLDDTGPAYLPDVNTLPRPDELLLRPAEDELLLRPPYHLHIAQASAIIVQCSHSPSLSFLEAYFKKWCRTNNQLTNRPPMVYVTLSQSPFGLGPLYDTLTLEVPRDHHRASGLPPQLSIPIVLHLVESVLGYTRVFSDASGWQYRRDTPLRSI</sequence>
<proteinExistence type="predicted"/>
<dbReference type="KEGG" id="maj:MAA_08739"/>
<evidence type="ECO:0000313" key="1">
    <source>
        <dbReference type="EMBL" id="EFY95758.1"/>
    </source>
</evidence>